<evidence type="ECO:0000259" key="2">
    <source>
        <dbReference type="Pfam" id="PF15919"/>
    </source>
</evidence>
<protein>
    <submittedName>
        <fullName evidence="3">Type II toxin-antitoxin system HicB family antitoxin</fullName>
    </submittedName>
</protein>
<accession>A0ABT0MBR1</accession>
<reference evidence="3 4" key="1">
    <citation type="submission" date="2022-05" db="EMBL/GenBank/DDBJ databases">
        <title>Sporolactobacillus sp nov CPB3-1, isolated from tree bark (Mangifera indica L.).</title>
        <authorList>
            <person name="Phuengjayaem S."/>
            <person name="Tanasupawat S."/>
        </authorList>
    </citation>
    <scope>NUCLEOTIDE SEQUENCE [LARGE SCALE GENOMIC DNA]</scope>
    <source>
        <strain evidence="3 4">CPB3-1</strain>
    </source>
</reference>
<comment type="caution">
    <text evidence="3">The sequence shown here is derived from an EMBL/GenBank/DDBJ whole genome shotgun (WGS) entry which is preliminary data.</text>
</comment>
<evidence type="ECO:0000256" key="1">
    <source>
        <dbReference type="SAM" id="MobiDB-lite"/>
    </source>
</evidence>
<feature type="domain" description="HicB-like antitoxin of toxin-antitoxin system" evidence="2">
    <location>
        <begin position="9"/>
        <end position="123"/>
    </location>
</feature>
<organism evidence="3 4">
    <name type="scientific">Sporolactobacillus mangiferae</name>
    <dbReference type="NCBI Taxonomy" id="2940498"/>
    <lineage>
        <taxon>Bacteria</taxon>
        <taxon>Bacillati</taxon>
        <taxon>Bacillota</taxon>
        <taxon>Bacilli</taxon>
        <taxon>Bacillales</taxon>
        <taxon>Sporolactobacillaceae</taxon>
        <taxon>Sporolactobacillus</taxon>
    </lineage>
</organism>
<evidence type="ECO:0000313" key="4">
    <source>
        <dbReference type="Proteomes" id="UP001203004"/>
    </source>
</evidence>
<proteinExistence type="predicted"/>
<name>A0ABT0MBR1_9BACL</name>
<keyword evidence="4" id="KW-1185">Reference proteome</keyword>
<gene>
    <name evidence="3" type="ORF">M3N64_07435</name>
</gene>
<dbReference type="RefSeq" id="WP_249100434.1">
    <property type="nucleotide sequence ID" value="NZ_JAMAST010000006.1"/>
</dbReference>
<dbReference type="Gene3D" id="3.30.160.250">
    <property type="match status" value="1"/>
</dbReference>
<dbReference type="Pfam" id="PF15919">
    <property type="entry name" value="HicB_lk_antitox"/>
    <property type="match status" value="1"/>
</dbReference>
<dbReference type="InterPro" id="IPR035069">
    <property type="entry name" value="TTHA1013/TTHA0281-like"/>
</dbReference>
<feature type="region of interest" description="Disordered" evidence="1">
    <location>
        <begin position="167"/>
        <end position="187"/>
    </location>
</feature>
<dbReference type="Proteomes" id="UP001203004">
    <property type="component" value="Unassembled WGS sequence"/>
</dbReference>
<dbReference type="SUPFAM" id="SSF143100">
    <property type="entry name" value="TTHA1013/TTHA0281-like"/>
    <property type="match status" value="1"/>
</dbReference>
<dbReference type="InterPro" id="IPR031807">
    <property type="entry name" value="HicB-like"/>
</dbReference>
<dbReference type="EMBL" id="JAMAST010000006">
    <property type="protein sequence ID" value="MCL1631780.1"/>
    <property type="molecule type" value="Genomic_DNA"/>
</dbReference>
<sequence>MIKDQYIYPALFTQKEAQWTIDFPDLPGCTTVAQNIEEGFARAKESLAKYIYDLEEKGEPALEPSDITLIHAGENQFATLIETWMPPFRKKMENQAVKKTLTIPKWLDDAAKQADLNYSRILQDALKDELNIDESERSFSVQDKLNRQLKKVKKSLKDLSKIRVHVDRANDEGGGRTTEAEENSYSDSIGQELERIKQEMNHLADRLKKSDEFQRMNEKVNQLINKLKR</sequence>
<evidence type="ECO:0000313" key="3">
    <source>
        <dbReference type="EMBL" id="MCL1631780.1"/>
    </source>
</evidence>